<dbReference type="CTD" id="41073"/>
<dbReference type="OrthoDB" id="10039931at2759"/>
<evidence type="ECO:0000256" key="2">
    <source>
        <dbReference type="ARBA" id="ARBA00022723"/>
    </source>
</evidence>
<dbReference type="PANTHER" id="PTHR24406">
    <property type="entry name" value="TRANSCRIPTIONAL REPRESSOR CTCFL-RELATED"/>
    <property type="match status" value="1"/>
</dbReference>
<keyword evidence="4 7" id="KW-0863">Zinc-finger</keyword>
<dbReference type="Pfam" id="PF07776">
    <property type="entry name" value="zf-AD"/>
    <property type="match status" value="1"/>
</dbReference>
<reference evidence="12" key="1">
    <citation type="submission" date="2025-08" db="UniProtKB">
        <authorList>
            <consortium name="RefSeq"/>
        </authorList>
    </citation>
    <scope>IDENTIFICATION</scope>
    <source>
        <strain evidence="12">11010-0011.00</strain>
        <tissue evidence="12">Whole body</tissue>
    </source>
</reference>
<dbReference type="Gene3D" id="3.30.160.60">
    <property type="entry name" value="Classic Zinc Finger"/>
    <property type="match status" value="1"/>
</dbReference>
<keyword evidence="3" id="KW-0677">Repeat</keyword>
<dbReference type="GeneID" id="115625132"/>
<evidence type="ECO:0000256" key="3">
    <source>
        <dbReference type="ARBA" id="ARBA00022737"/>
    </source>
</evidence>
<feature type="binding site" evidence="8">
    <location>
        <position position="16"/>
    </location>
    <ligand>
        <name>Zn(2+)</name>
        <dbReference type="ChEBI" id="CHEBI:29105"/>
    </ligand>
</feature>
<evidence type="ECO:0000256" key="4">
    <source>
        <dbReference type="ARBA" id="ARBA00022771"/>
    </source>
</evidence>
<dbReference type="RefSeq" id="XP_030375906.1">
    <property type="nucleotide sequence ID" value="XM_030520046.1"/>
</dbReference>
<organism evidence="11 12">
    <name type="scientific">Drosophila lebanonensis</name>
    <name type="common">Fruit fly</name>
    <name type="synonym">Scaptodrosophila lebanonensis</name>
    <dbReference type="NCBI Taxonomy" id="7225"/>
    <lineage>
        <taxon>Eukaryota</taxon>
        <taxon>Metazoa</taxon>
        <taxon>Ecdysozoa</taxon>
        <taxon>Arthropoda</taxon>
        <taxon>Hexapoda</taxon>
        <taxon>Insecta</taxon>
        <taxon>Pterygota</taxon>
        <taxon>Neoptera</taxon>
        <taxon>Endopterygota</taxon>
        <taxon>Diptera</taxon>
        <taxon>Brachycera</taxon>
        <taxon>Muscomorpha</taxon>
        <taxon>Ephydroidea</taxon>
        <taxon>Drosophilidae</taxon>
        <taxon>Scaptodrosophila</taxon>
    </lineage>
</organism>
<protein>
    <submittedName>
        <fullName evidence="12">Uncharacterized protein LOC115625132</fullName>
    </submittedName>
</protein>
<proteinExistence type="predicted"/>
<accession>A0A6J2TGR9</accession>
<name>A0A6J2TGR9_DROLE</name>
<keyword evidence="11" id="KW-1185">Reference proteome</keyword>
<dbReference type="PROSITE" id="PS50157">
    <property type="entry name" value="ZINC_FINGER_C2H2_2"/>
    <property type="match status" value="1"/>
</dbReference>
<dbReference type="Proteomes" id="UP000504634">
    <property type="component" value="Unplaced"/>
</dbReference>
<keyword evidence="2 8" id="KW-0479">Metal-binding</keyword>
<dbReference type="PROSITE" id="PS51915">
    <property type="entry name" value="ZAD"/>
    <property type="match status" value="1"/>
</dbReference>
<comment type="subcellular location">
    <subcellularLocation>
        <location evidence="1">Nucleus</location>
    </subcellularLocation>
</comment>
<evidence type="ECO:0000313" key="11">
    <source>
        <dbReference type="Proteomes" id="UP000504634"/>
    </source>
</evidence>
<gene>
    <name evidence="12" type="primary">LOC115625132</name>
</gene>
<evidence type="ECO:0000256" key="1">
    <source>
        <dbReference type="ARBA" id="ARBA00004123"/>
    </source>
</evidence>
<evidence type="ECO:0000259" key="9">
    <source>
        <dbReference type="PROSITE" id="PS50157"/>
    </source>
</evidence>
<feature type="binding site" evidence="8">
    <location>
        <position position="70"/>
    </location>
    <ligand>
        <name>Zn(2+)</name>
        <dbReference type="ChEBI" id="CHEBI:29105"/>
    </ligand>
</feature>
<feature type="domain" description="ZAD" evidence="10">
    <location>
        <begin position="14"/>
        <end position="97"/>
    </location>
</feature>
<feature type="binding site" evidence="8">
    <location>
        <position position="19"/>
    </location>
    <ligand>
        <name>Zn(2+)</name>
        <dbReference type="ChEBI" id="CHEBI:29105"/>
    </ligand>
</feature>
<dbReference type="SUPFAM" id="SSF57716">
    <property type="entry name" value="Glucocorticoid receptor-like (DNA-binding domain)"/>
    <property type="match status" value="1"/>
</dbReference>
<evidence type="ECO:0000256" key="6">
    <source>
        <dbReference type="ARBA" id="ARBA00023242"/>
    </source>
</evidence>
<dbReference type="GO" id="GO:0008270">
    <property type="term" value="F:zinc ion binding"/>
    <property type="evidence" value="ECO:0007669"/>
    <property type="project" value="UniProtKB-UniRule"/>
</dbReference>
<dbReference type="SMART" id="SM00868">
    <property type="entry name" value="zf-AD"/>
    <property type="match status" value="1"/>
</dbReference>
<dbReference type="SMART" id="SM00355">
    <property type="entry name" value="ZnF_C2H2"/>
    <property type="match status" value="6"/>
</dbReference>
<dbReference type="PROSITE" id="PS00028">
    <property type="entry name" value="ZINC_FINGER_C2H2_1"/>
    <property type="match status" value="3"/>
</dbReference>
<evidence type="ECO:0000259" key="10">
    <source>
        <dbReference type="PROSITE" id="PS51915"/>
    </source>
</evidence>
<dbReference type="AlphaFoldDB" id="A0A6J2TGR9"/>
<sequence length="652" mass="72916">MEMSTEIDAEIGIEPCRACGIFYTMEEAIIRPMFNKSGEGGIANMPEILKQLSAWHIEVTQDDGRPQYMCVGCIGEFNKILKFKSSCLETQEHFVEFDYKRLHNGIVIKSEIKPPEQFCGFIYLDTDEEEADSEEDGSRRVCAPLDIPHVPIKLEHMARVPAGQDEEIKFQPSAETTADTMKSVLSDEDTFQVVKTEQLATLANGYTLPSTSDITVIDDSDDDDAIIKFTYDDEDALPPAPISQPSFLCKLCNHESETQDLHMEHMQRVHLVKDSECRICGKKFTNCSESRFKFHMKFHKLNKQIKCTTCGFLCNSKNSLKEHKLAMHTRVKCKLCGKKIKHRLLQTHLAQHSRQLDVELARNMSNLSTPHSDTSINNSTSSPSLIAQNSRNLDVELGRNINNLSTPLRDTSFNNSMSPPSLMASQSRLLDAELARNMNNLTTPRTDTSLSMSSHFIMGPQSNPLVVELAEDMNNLFTPQADTSFNNSMGSPFIKGPQSSQLDEELARDMNDLTSQNEPNASNSISPPCLMECAFCSLQFDDVQQLQAHVLDTHRNAQLPTSATSEFPAAVDVMSLNISPDGAASFQDVSPLFADHWASESTASETESRPLSTTESQISTSKVLCKCHICDKVFDLQIKLNKHLKTHQKNPF</sequence>
<evidence type="ECO:0000256" key="5">
    <source>
        <dbReference type="ARBA" id="ARBA00022833"/>
    </source>
</evidence>
<dbReference type="InterPro" id="IPR012934">
    <property type="entry name" value="Znf_AD"/>
</dbReference>
<dbReference type="GO" id="GO:0005634">
    <property type="term" value="C:nucleus"/>
    <property type="evidence" value="ECO:0007669"/>
    <property type="project" value="UniProtKB-SubCell"/>
</dbReference>
<evidence type="ECO:0000313" key="12">
    <source>
        <dbReference type="RefSeq" id="XP_030375906.1"/>
    </source>
</evidence>
<evidence type="ECO:0000256" key="8">
    <source>
        <dbReference type="PROSITE-ProRule" id="PRU01263"/>
    </source>
</evidence>
<evidence type="ECO:0000256" key="7">
    <source>
        <dbReference type="PROSITE-ProRule" id="PRU00042"/>
    </source>
</evidence>
<feature type="binding site" evidence="8">
    <location>
        <position position="73"/>
    </location>
    <ligand>
        <name>Zn(2+)</name>
        <dbReference type="ChEBI" id="CHEBI:29105"/>
    </ligand>
</feature>
<dbReference type="SUPFAM" id="SSF57667">
    <property type="entry name" value="beta-beta-alpha zinc fingers"/>
    <property type="match status" value="1"/>
</dbReference>
<feature type="domain" description="C2H2-type" evidence="9">
    <location>
        <begin position="625"/>
        <end position="647"/>
    </location>
</feature>
<keyword evidence="5 8" id="KW-0862">Zinc</keyword>
<dbReference type="InterPro" id="IPR050888">
    <property type="entry name" value="ZnF_C2H2-type_TF"/>
</dbReference>
<dbReference type="InterPro" id="IPR013087">
    <property type="entry name" value="Znf_C2H2_type"/>
</dbReference>
<dbReference type="InterPro" id="IPR036236">
    <property type="entry name" value="Znf_C2H2_sf"/>
</dbReference>
<keyword evidence="6" id="KW-0539">Nucleus</keyword>